<dbReference type="Gene3D" id="3.20.20.80">
    <property type="entry name" value="Glycosidases"/>
    <property type="match status" value="1"/>
</dbReference>
<dbReference type="Proteomes" id="UP000001312">
    <property type="component" value="Unassembled WGS sequence"/>
</dbReference>
<dbReference type="CDD" id="cd11577">
    <property type="entry name" value="GH71"/>
    <property type="match status" value="1"/>
</dbReference>
<gene>
    <name evidence="1" type="ORF">SS1G_00516</name>
</gene>
<dbReference type="eggNOG" id="ENOG502RZ85">
    <property type="taxonomic scope" value="Eukaryota"/>
</dbReference>
<accession>A7E5E1</accession>
<reference evidence="2" key="1">
    <citation type="journal article" date="2011" name="PLoS Genet.">
        <title>Genomic analysis of the necrotrophic fungal pathogens Sclerotinia sclerotiorum and Botrytis cinerea.</title>
        <authorList>
            <person name="Amselem J."/>
            <person name="Cuomo C.A."/>
            <person name="van Kan J.A."/>
            <person name="Viaud M."/>
            <person name="Benito E.P."/>
            <person name="Couloux A."/>
            <person name="Coutinho P.M."/>
            <person name="de Vries R.P."/>
            <person name="Dyer P.S."/>
            <person name="Fillinger S."/>
            <person name="Fournier E."/>
            <person name="Gout L."/>
            <person name="Hahn M."/>
            <person name="Kohn L."/>
            <person name="Lapalu N."/>
            <person name="Plummer K.M."/>
            <person name="Pradier J.M."/>
            <person name="Quevillon E."/>
            <person name="Sharon A."/>
            <person name="Simon A."/>
            <person name="ten Have A."/>
            <person name="Tudzynski B."/>
            <person name="Tudzynski P."/>
            <person name="Wincker P."/>
            <person name="Andrew M."/>
            <person name="Anthouard V."/>
            <person name="Beever R.E."/>
            <person name="Beffa R."/>
            <person name="Benoit I."/>
            <person name="Bouzid O."/>
            <person name="Brault B."/>
            <person name="Chen Z."/>
            <person name="Choquer M."/>
            <person name="Collemare J."/>
            <person name="Cotton P."/>
            <person name="Danchin E.G."/>
            <person name="Da Silva C."/>
            <person name="Gautier A."/>
            <person name="Giraud C."/>
            <person name="Giraud T."/>
            <person name="Gonzalez C."/>
            <person name="Grossetete S."/>
            <person name="Guldener U."/>
            <person name="Henrissat B."/>
            <person name="Howlett B.J."/>
            <person name="Kodira C."/>
            <person name="Kretschmer M."/>
            <person name="Lappartient A."/>
            <person name="Leroch M."/>
            <person name="Levis C."/>
            <person name="Mauceli E."/>
            <person name="Neuveglise C."/>
            <person name="Oeser B."/>
            <person name="Pearson M."/>
            <person name="Poulain J."/>
            <person name="Poussereau N."/>
            <person name="Quesneville H."/>
            <person name="Rascle C."/>
            <person name="Schumacher J."/>
            <person name="Segurens B."/>
            <person name="Sexton A."/>
            <person name="Silva E."/>
            <person name="Sirven C."/>
            <person name="Soanes D.M."/>
            <person name="Talbot N.J."/>
            <person name="Templeton M."/>
            <person name="Yandava C."/>
            <person name="Yarden O."/>
            <person name="Zeng Q."/>
            <person name="Rollins J.A."/>
            <person name="Lebrun M.H."/>
            <person name="Dickman M."/>
        </authorList>
    </citation>
    <scope>NUCLEOTIDE SEQUENCE [LARGE SCALE GENOMIC DNA]</scope>
    <source>
        <strain evidence="2">ATCC 18683 / 1980 / Ss-1</strain>
    </source>
</reference>
<sequence length="605" mass="66200">MPVSPWFYTNLPGYDKNWLWSSDDLWFDCWQEVWSFQPEWVEIITWNDFGESHYIGPLYVSGMPHDAWGLSLPYLIDTFKNGVGTITQENLYVWHRLSPATACENDFTKGNTASQLQIEFLPWDIVTDRIFFSALLVSGASYTVTIGVTSYCSRTAGYTNWNAFTAYEAGDKTGGESMLNLSDQKCIEGFGTNDFNTICAFGFCGFANNTVCVDSPTALRGHCPDVFASDLAFTSGSGMGNYIGLCVYTCKYNFCPEPCDCLVYGSEIPAPPIVPNVTGYAALGLDSATYDPLCNFTCSHGYYPSDACSYEEVADLSTSLVFPSDDDLLPFDLSTSYSSGDGFLYDTPEPSNLKLNINLYGIPVVWGDIDCSSLSGEYAPGVDGDTLGCIATSVSTMAKYLRPGYEVYQQIIIFRATRNAKRSDYGLGSRTGLGVGSELHFVGNSDIDLTTSFDEVGLTPKGAAEFVGWATAATISESYYEFLCCQFDVLGQMASTAAMRIGVTTPPFGWDSPYEPDQVIEICENATIGSVLLTCAYNLTSIDPELLDDPDRNESKYVWPVLSTRGDHSGLPVNYIITNYANSAQTTTFTSATYPNGNYGQDLPA</sequence>
<keyword evidence="2" id="KW-1185">Reference proteome</keyword>
<dbReference type="RefSeq" id="XP_001598427.1">
    <property type="nucleotide sequence ID" value="XM_001598377.1"/>
</dbReference>
<dbReference type="InterPro" id="IPR005197">
    <property type="entry name" value="Glyco_hydro_71"/>
</dbReference>
<evidence type="ECO:0000313" key="2">
    <source>
        <dbReference type="Proteomes" id="UP000001312"/>
    </source>
</evidence>
<dbReference type="GO" id="GO:0051118">
    <property type="term" value="F:glucan endo-1,3-alpha-glucosidase activity"/>
    <property type="evidence" value="ECO:0007669"/>
    <property type="project" value="InterPro"/>
</dbReference>
<evidence type="ECO:0000313" key="1">
    <source>
        <dbReference type="EMBL" id="EDN91113.1"/>
    </source>
</evidence>
<protein>
    <submittedName>
        <fullName evidence="1">Uncharacterized protein</fullName>
    </submittedName>
</protein>
<proteinExistence type="predicted"/>
<name>A7E5E1_SCLS1</name>
<dbReference type="HOGENOM" id="CLU_451396_0_0_1"/>
<dbReference type="InParanoid" id="A7E5E1"/>
<dbReference type="GeneID" id="5495195"/>
<dbReference type="EMBL" id="CH476621">
    <property type="protein sequence ID" value="EDN91113.1"/>
    <property type="molecule type" value="Genomic_DNA"/>
</dbReference>
<dbReference type="KEGG" id="ssl:SS1G_00516"/>
<dbReference type="Pfam" id="PF03659">
    <property type="entry name" value="Glyco_hydro_71"/>
    <property type="match status" value="1"/>
</dbReference>
<organism evidence="1 2">
    <name type="scientific">Sclerotinia sclerotiorum (strain ATCC 18683 / 1980 / Ss-1)</name>
    <name type="common">White mold</name>
    <name type="synonym">Whetzelinia sclerotiorum</name>
    <dbReference type="NCBI Taxonomy" id="665079"/>
    <lineage>
        <taxon>Eukaryota</taxon>
        <taxon>Fungi</taxon>
        <taxon>Dikarya</taxon>
        <taxon>Ascomycota</taxon>
        <taxon>Pezizomycotina</taxon>
        <taxon>Leotiomycetes</taxon>
        <taxon>Helotiales</taxon>
        <taxon>Sclerotiniaceae</taxon>
        <taxon>Sclerotinia</taxon>
    </lineage>
</organism>
<dbReference type="AlphaFoldDB" id="A7E5E1"/>